<accession>A0A562X767</accession>
<reference evidence="2 3" key="1">
    <citation type="submission" date="2019-07" db="EMBL/GenBank/DDBJ databases">
        <title>Rapid identification of Enteric Bacteria from Whole Genome Sequences (WGS) using Average Nucleotide Identity (ANI).</title>
        <authorList>
            <person name="Lane C."/>
        </authorList>
    </citation>
    <scope>NUCLEOTIDE SEQUENCE [LARGE SCALE GENOMIC DNA]</scope>
    <source>
        <strain evidence="2 3">D2411</strain>
    </source>
</reference>
<feature type="transmembrane region" description="Helical" evidence="1">
    <location>
        <begin position="59"/>
        <end position="79"/>
    </location>
</feature>
<keyword evidence="2" id="KW-0378">Hydrolase</keyword>
<feature type="transmembrane region" description="Helical" evidence="1">
    <location>
        <begin position="193"/>
        <end position="209"/>
    </location>
</feature>
<evidence type="ECO:0000313" key="3">
    <source>
        <dbReference type="Proteomes" id="UP000321812"/>
    </source>
</evidence>
<dbReference type="InterPro" id="IPR007404">
    <property type="entry name" value="YdjM-like"/>
</dbReference>
<evidence type="ECO:0000256" key="1">
    <source>
        <dbReference type="SAM" id="Phobius"/>
    </source>
</evidence>
<feature type="transmembrane region" description="Helical" evidence="1">
    <location>
        <begin position="7"/>
        <end position="25"/>
    </location>
</feature>
<dbReference type="RefSeq" id="WP_063997800.1">
    <property type="nucleotide sequence ID" value="NZ_VOAP01000029.1"/>
</dbReference>
<keyword evidence="1" id="KW-0472">Membrane</keyword>
<keyword evidence="1" id="KW-0812">Transmembrane</keyword>
<dbReference type="Proteomes" id="UP000321812">
    <property type="component" value="Unassembled WGS sequence"/>
</dbReference>
<evidence type="ECO:0000313" key="2">
    <source>
        <dbReference type="EMBL" id="TWO18012.1"/>
    </source>
</evidence>
<name>A0A562X767_CAMHY</name>
<dbReference type="EMBL" id="VOAP01000029">
    <property type="protein sequence ID" value="TWO18012.1"/>
    <property type="molecule type" value="Genomic_DNA"/>
</dbReference>
<sequence length="215" mass="24624">MLGRSHRFTGLLAASVSLIPISYILKINGAPEILQNLADYHEAFLKSFLALGRDPKGMFAGYVILYVVASVWGAMLPNYDLHFARFYGDRKEERFRYHRQWTHSILLWTILTAIAVYTFYAGLNPLIWVFLIGLCVGGWSHLFGDMITGSVPWGFYGKYYDRFSRFGITIFLPRSIHPIFTDKFPKRLEKHSGIILFIAIIAAGYAIYANKTYAF</sequence>
<proteinExistence type="predicted"/>
<dbReference type="GO" id="GO:0016787">
    <property type="term" value="F:hydrolase activity"/>
    <property type="evidence" value="ECO:0007669"/>
    <property type="project" value="UniProtKB-KW"/>
</dbReference>
<organism evidence="2 3">
    <name type="scientific">Campylobacter hyointestinalis</name>
    <dbReference type="NCBI Taxonomy" id="198"/>
    <lineage>
        <taxon>Bacteria</taxon>
        <taxon>Pseudomonadati</taxon>
        <taxon>Campylobacterota</taxon>
        <taxon>Epsilonproteobacteria</taxon>
        <taxon>Campylobacterales</taxon>
        <taxon>Campylobacteraceae</taxon>
        <taxon>Campylobacter</taxon>
    </lineage>
</organism>
<comment type="caution">
    <text evidence="2">The sequence shown here is derived from an EMBL/GenBank/DDBJ whole genome shotgun (WGS) entry which is preliminary data.</text>
</comment>
<feature type="transmembrane region" description="Helical" evidence="1">
    <location>
        <begin position="100"/>
        <end position="120"/>
    </location>
</feature>
<feature type="transmembrane region" description="Helical" evidence="1">
    <location>
        <begin position="126"/>
        <end position="144"/>
    </location>
</feature>
<dbReference type="Pfam" id="PF04307">
    <property type="entry name" value="YdjM"/>
    <property type="match status" value="1"/>
</dbReference>
<gene>
    <name evidence="2" type="ORF">YZ82_08370</name>
</gene>
<dbReference type="AlphaFoldDB" id="A0A562X767"/>
<keyword evidence="1" id="KW-1133">Transmembrane helix</keyword>
<protein>
    <submittedName>
        <fullName evidence="2">Metal-dependent hydrolase</fullName>
    </submittedName>
</protein>